<dbReference type="AlphaFoldDB" id="A0A2P2N5J9"/>
<evidence type="ECO:0000313" key="1">
    <source>
        <dbReference type="EMBL" id="MBX37787.1"/>
    </source>
</evidence>
<accession>A0A2P2N5J9</accession>
<sequence length="60" mass="7128">MKWSMPSSTFLFHIIPIVLPLSVWRNFLRKLLFVESISYKHTLHSINLAMYSWVPCCKIC</sequence>
<name>A0A2P2N5J9_RHIMU</name>
<reference evidence="1" key="1">
    <citation type="submission" date="2018-02" db="EMBL/GenBank/DDBJ databases">
        <title>Rhizophora mucronata_Transcriptome.</title>
        <authorList>
            <person name="Meera S.P."/>
            <person name="Sreeshan A."/>
            <person name="Augustine A."/>
        </authorList>
    </citation>
    <scope>NUCLEOTIDE SEQUENCE</scope>
    <source>
        <tissue evidence="1">Leaf</tissue>
    </source>
</reference>
<proteinExistence type="predicted"/>
<protein>
    <submittedName>
        <fullName evidence="1">Uncharacterized protein</fullName>
    </submittedName>
</protein>
<organism evidence="1">
    <name type="scientific">Rhizophora mucronata</name>
    <name type="common">Asiatic mangrove</name>
    <dbReference type="NCBI Taxonomy" id="61149"/>
    <lineage>
        <taxon>Eukaryota</taxon>
        <taxon>Viridiplantae</taxon>
        <taxon>Streptophyta</taxon>
        <taxon>Embryophyta</taxon>
        <taxon>Tracheophyta</taxon>
        <taxon>Spermatophyta</taxon>
        <taxon>Magnoliopsida</taxon>
        <taxon>eudicotyledons</taxon>
        <taxon>Gunneridae</taxon>
        <taxon>Pentapetalae</taxon>
        <taxon>rosids</taxon>
        <taxon>fabids</taxon>
        <taxon>Malpighiales</taxon>
        <taxon>Rhizophoraceae</taxon>
        <taxon>Rhizophora</taxon>
    </lineage>
</organism>
<dbReference type="EMBL" id="GGEC01057303">
    <property type="protein sequence ID" value="MBX37787.1"/>
    <property type="molecule type" value="Transcribed_RNA"/>
</dbReference>